<dbReference type="Proteomes" id="UP001501175">
    <property type="component" value="Unassembled WGS sequence"/>
</dbReference>
<evidence type="ECO:0000256" key="3">
    <source>
        <dbReference type="ARBA" id="ARBA00022777"/>
    </source>
</evidence>
<dbReference type="Gene3D" id="3.40.50.300">
    <property type="entry name" value="P-loop containing nucleotide triphosphate hydrolases"/>
    <property type="match status" value="1"/>
</dbReference>
<dbReference type="InterPro" id="IPR022488">
    <property type="entry name" value="PPK2-related"/>
</dbReference>
<evidence type="ECO:0000259" key="5">
    <source>
        <dbReference type="Pfam" id="PF03976"/>
    </source>
</evidence>
<protein>
    <submittedName>
        <fullName evidence="6">Polyphosphate kinase 2 family protein</fullName>
    </submittedName>
</protein>
<keyword evidence="2" id="KW-0808">Transferase</keyword>
<proteinExistence type="inferred from homology"/>
<evidence type="ECO:0000256" key="1">
    <source>
        <dbReference type="ARBA" id="ARBA00009924"/>
    </source>
</evidence>
<dbReference type="EMBL" id="BAABHD010000005">
    <property type="protein sequence ID" value="GAA4448515.1"/>
    <property type="molecule type" value="Genomic_DNA"/>
</dbReference>
<dbReference type="GO" id="GO:0016301">
    <property type="term" value="F:kinase activity"/>
    <property type="evidence" value="ECO:0007669"/>
    <property type="project" value="UniProtKB-KW"/>
</dbReference>
<evidence type="ECO:0000313" key="7">
    <source>
        <dbReference type="Proteomes" id="UP001501175"/>
    </source>
</evidence>
<accession>A0ABP8MFB7</accession>
<feature type="region of interest" description="Disordered" evidence="4">
    <location>
        <begin position="1"/>
        <end position="21"/>
    </location>
</feature>
<gene>
    <name evidence="6" type="ORF">GCM10023189_06510</name>
</gene>
<dbReference type="InterPro" id="IPR022300">
    <property type="entry name" value="PPK2-rel_1"/>
</dbReference>
<comment type="similarity">
    <text evidence="1">Belongs to the polyphosphate kinase 2 (PPK2) family. Class I subfamily.</text>
</comment>
<sequence>MKKKSFSSADLRFDGSSKGAKKFSSKNFPTIIEPLYASEEDWDRQMFDLTARMDQLQNTMHADEHYGLVVLFQAMDAAGKDSSIRHVFKGLNPSRFRITAFKKPEQTDLKHEFLWRFWRELPERGTIGIFNRSYYEETLVLRIHPERLKEQMIPENLIPAEDQLWKERFADIVCFEDYLYRNGFPVIKFYLHVAKEEQGQRLINRLSDPEKQWKLSESDLKEREHWDEYMTAYEEVINQTATKNNPWYLIPSDDRKNQQLIIARIMVEILESLPIEFPQRDEKEAQKLIKIIQKQDK</sequence>
<keyword evidence="3 6" id="KW-0418">Kinase</keyword>
<keyword evidence="7" id="KW-1185">Reference proteome</keyword>
<dbReference type="InterPro" id="IPR016898">
    <property type="entry name" value="Polyphosphate_phosphotransfera"/>
</dbReference>
<evidence type="ECO:0000256" key="2">
    <source>
        <dbReference type="ARBA" id="ARBA00022679"/>
    </source>
</evidence>
<dbReference type="Pfam" id="PF03976">
    <property type="entry name" value="PPK2"/>
    <property type="match status" value="1"/>
</dbReference>
<dbReference type="PANTHER" id="PTHR34383:SF3">
    <property type="entry name" value="POLYPHOSPHATE:AMP PHOSPHOTRANSFERASE"/>
    <property type="match status" value="1"/>
</dbReference>
<organism evidence="6 7">
    <name type="scientific">Nibrella saemangeumensis</name>
    <dbReference type="NCBI Taxonomy" id="1084526"/>
    <lineage>
        <taxon>Bacteria</taxon>
        <taxon>Pseudomonadati</taxon>
        <taxon>Bacteroidota</taxon>
        <taxon>Cytophagia</taxon>
        <taxon>Cytophagales</taxon>
        <taxon>Spirosomataceae</taxon>
        <taxon>Nibrella</taxon>
    </lineage>
</organism>
<reference evidence="7" key="1">
    <citation type="journal article" date="2019" name="Int. J. Syst. Evol. Microbiol.">
        <title>The Global Catalogue of Microorganisms (GCM) 10K type strain sequencing project: providing services to taxonomists for standard genome sequencing and annotation.</title>
        <authorList>
            <consortium name="The Broad Institute Genomics Platform"/>
            <consortium name="The Broad Institute Genome Sequencing Center for Infectious Disease"/>
            <person name="Wu L."/>
            <person name="Ma J."/>
        </authorList>
    </citation>
    <scope>NUCLEOTIDE SEQUENCE [LARGE SCALE GENOMIC DNA]</scope>
    <source>
        <strain evidence="7">JCM 17927</strain>
    </source>
</reference>
<dbReference type="RefSeq" id="WP_345240497.1">
    <property type="nucleotide sequence ID" value="NZ_BAABHD010000005.1"/>
</dbReference>
<evidence type="ECO:0000313" key="6">
    <source>
        <dbReference type="EMBL" id="GAA4448515.1"/>
    </source>
</evidence>
<dbReference type="SUPFAM" id="SSF52540">
    <property type="entry name" value="P-loop containing nucleoside triphosphate hydrolases"/>
    <property type="match status" value="1"/>
</dbReference>
<dbReference type="InterPro" id="IPR027417">
    <property type="entry name" value="P-loop_NTPase"/>
</dbReference>
<feature type="domain" description="Polyphosphate kinase-2-related" evidence="5">
    <location>
        <begin position="38"/>
        <end position="271"/>
    </location>
</feature>
<dbReference type="PIRSF" id="PIRSF028756">
    <property type="entry name" value="PPK2_prd"/>
    <property type="match status" value="1"/>
</dbReference>
<comment type="caution">
    <text evidence="6">The sequence shown here is derived from an EMBL/GenBank/DDBJ whole genome shotgun (WGS) entry which is preliminary data.</text>
</comment>
<dbReference type="PANTHER" id="PTHR34383">
    <property type="entry name" value="POLYPHOSPHATE:AMP PHOSPHOTRANSFERASE-RELATED"/>
    <property type="match status" value="1"/>
</dbReference>
<dbReference type="NCBIfam" id="TIGR03709">
    <property type="entry name" value="PPK2_rel_1"/>
    <property type="match status" value="1"/>
</dbReference>
<evidence type="ECO:0000256" key="4">
    <source>
        <dbReference type="SAM" id="MobiDB-lite"/>
    </source>
</evidence>
<name>A0ABP8MFB7_9BACT</name>